<name>A0ABQ3EKR6_9HYPH</name>
<dbReference type="InterPro" id="IPR036388">
    <property type="entry name" value="WH-like_DNA-bd_sf"/>
</dbReference>
<dbReference type="SMART" id="SM00344">
    <property type="entry name" value="HTH_ASNC"/>
    <property type="match status" value="1"/>
</dbReference>
<dbReference type="PROSITE" id="PS00519">
    <property type="entry name" value="HTH_ASNC_1"/>
    <property type="match status" value="1"/>
</dbReference>
<organism evidence="5 6">
    <name type="scientific">Pseudovibrio japonicus</name>
    <dbReference type="NCBI Taxonomy" id="366534"/>
    <lineage>
        <taxon>Bacteria</taxon>
        <taxon>Pseudomonadati</taxon>
        <taxon>Pseudomonadota</taxon>
        <taxon>Alphaproteobacteria</taxon>
        <taxon>Hyphomicrobiales</taxon>
        <taxon>Stappiaceae</taxon>
        <taxon>Pseudovibrio</taxon>
    </lineage>
</organism>
<keyword evidence="3" id="KW-0804">Transcription</keyword>
<evidence type="ECO:0000256" key="1">
    <source>
        <dbReference type="ARBA" id="ARBA00023015"/>
    </source>
</evidence>
<dbReference type="PRINTS" id="PR00033">
    <property type="entry name" value="HTHASNC"/>
</dbReference>
<keyword evidence="1" id="KW-0805">Transcription regulation</keyword>
<dbReference type="InterPro" id="IPR019888">
    <property type="entry name" value="Tscrpt_reg_AsnC-like"/>
</dbReference>
<evidence type="ECO:0000256" key="3">
    <source>
        <dbReference type="ARBA" id="ARBA00023163"/>
    </source>
</evidence>
<dbReference type="InterPro" id="IPR019885">
    <property type="entry name" value="Tscrpt_reg_HTH_AsnC-type_CS"/>
</dbReference>
<evidence type="ECO:0000313" key="6">
    <source>
        <dbReference type="Proteomes" id="UP000637980"/>
    </source>
</evidence>
<evidence type="ECO:0000259" key="4">
    <source>
        <dbReference type="PROSITE" id="PS50956"/>
    </source>
</evidence>
<dbReference type="Gene3D" id="1.10.10.10">
    <property type="entry name" value="Winged helix-like DNA-binding domain superfamily/Winged helix DNA-binding domain"/>
    <property type="match status" value="1"/>
</dbReference>
<feature type="domain" description="HTH asnC-type" evidence="4">
    <location>
        <begin position="17"/>
        <end position="78"/>
    </location>
</feature>
<dbReference type="SUPFAM" id="SSF46785">
    <property type="entry name" value="Winged helix' DNA-binding domain"/>
    <property type="match status" value="1"/>
</dbReference>
<evidence type="ECO:0000256" key="2">
    <source>
        <dbReference type="ARBA" id="ARBA00023125"/>
    </source>
</evidence>
<reference evidence="6" key="1">
    <citation type="journal article" date="2019" name="Int. J. Syst. Evol. Microbiol.">
        <title>The Global Catalogue of Microorganisms (GCM) 10K type strain sequencing project: providing services to taxonomists for standard genome sequencing and annotation.</title>
        <authorList>
            <consortium name="The Broad Institute Genomics Platform"/>
            <consortium name="The Broad Institute Genome Sequencing Center for Infectious Disease"/>
            <person name="Wu L."/>
            <person name="Ma J."/>
        </authorList>
    </citation>
    <scope>NUCLEOTIDE SEQUENCE [LARGE SCALE GENOMIC DNA]</scope>
    <source>
        <strain evidence="6">KCTC 12861</strain>
    </source>
</reference>
<sequence length="176" mass="19365">MPLETDENHIFMPKSSLDKIDLEILKSLQEDGRLTNVELAGKVALSPSPCLRRVKNLEDSGVINGYQASVNRKTVGLGMTVFVEMRVGKQSRAQIMSIIDRVTSQPEVVSCHLVSGQSDILAEIVVPTLEAYDVFLSDFLMTLDGVEDVRSNFAIRTLKANGPLPLQHLEAIVESD</sequence>
<keyword evidence="6" id="KW-1185">Reference proteome</keyword>
<protein>
    <submittedName>
        <fullName evidence="5">AsnC family transcriptional regulator</fullName>
    </submittedName>
</protein>
<dbReference type="InterPro" id="IPR000485">
    <property type="entry name" value="AsnC-type_HTH_dom"/>
</dbReference>
<evidence type="ECO:0000313" key="5">
    <source>
        <dbReference type="EMBL" id="GHB39161.1"/>
    </source>
</evidence>
<dbReference type="InterPro" id="IPR036390">
    <property type="entry name" value="WH_DNA-bd_sf"/>
</dbReference>
<accession>A0ABQ3EKR6</accession>
<proteinExistence type="predicted"/>
<dbReference type="Proteomes" id="UP000637980">
    <property type="component" value="Unassembled WGS sequence"/>
</dbReference>
<dbReference type="SUPFAM" id="SSF54909">
    <property type="entry name" value="Dimeric alpha+beta barrel"/>
    <property type="match status" value="1"/>
</dbReference>
<dbReference type="InterPro" id="IPR011008">
    <property type="entry name" value="Dimeric_a/b-barrel"/>
</dbReference>
<dbReference type="Pfam" id="PF01037">
    <property type="entry name" value="AsnC_trans_reg"/>
    <property type="match status" value="1"/>
</dbReference>
<dbReference type="PANTHER" id="PTHR30154">
    <property type="entry name" value="LEUCINE-RESPONSIVE REGULATORY PROTEIN"/>
    <property type="match status" value="1"/>
</dbReference>
<dbReference type="EMBL" id="BMXE01000005">
    <property type="protein sequence ID" value="GHB39161.1"/>
    <property type="molecule type" value="Genomic_DNA"/>
</dbReference>
<comment type="caution">
    <text evidence="5">The sequence shown here is derived from an EMBL/GenBank/DDBJ whole genome shotgun (WGS) entry which is preliminary data.</text>
</comment>
<dbReference type="CDD" id="cd00090">
    <property type="entry name" value="HTH_ARSR"/>
    <property type="match status" value="1"/>
</dbReference>
<dbReference type="InterPro" id="IPR019887">
    <property type="entry name" value="Tscrpt_reg_AsnC/Lrp_C"/>
</dbReference>
<dbReference type="Gene3D" id="3.30.70.920">
    <property type="match status" value="1"/>
</dbReference>
<keyword evidence="2" id="KW-0238">DNA-binding</keyword>
<dbReference type="PROSITE" id="PS50956">
    <property type="entry name" value="HTH_ASNC_2"/>
    <property type="match status" value="1"/>
</dbReference>
<gene>
    <name evidence="5" type="ORF">GCM10007094_30790</name>
</gene>
<dbReference type="InterPro" id="IPR011991">
    <property type="entry name" value="ArsR-like_HTH"/>
</dbReference>
<dbReference type="PANTHER" id="PTHR30154:SF34">
    <property type="entry name" value="TRANSCRIPTIONAL REGULATOR AZLB"/>
    <property type="match status" value="1"/>
</dbReference>
<dbReference type="Pfam" id="PF13412">
    <property type="entry name" value="HTH_24"/>
    <property type="match status" value="1"/>
</dbReference>